<keyword evidence="2" id="KW-1185">Reference proteome</keyword>
<gene>
    <name evidence="1" type="ORF">GM668_18785</name>
</gene>
<sequence length="319" mass="37051">MTGDDMMADAAAQSHMPQSWDVTAAESKFYWYDLITDFPPAPDFRDPLGRYLRRMQFAIEGTMDKRLIYLFVSRPRLRFDLKRSTSWGFFSLKLTVPLLVGADQVKESITIDLKTPEDATLKKPTVQLFDKFITLNWGSLIETYSVHDLLQNFDVKLNFPTKVHYVGQTHDPAGRLLKGRLSSINRIADRNQPDNDNFLLIQRMNINTFGARHPMDDGTEVAQEQILKERMDILECVLIKYFEDETRKIRSPREQLARQTRLRNLANSHKLVGLRMNLGLDEEHAFDRLFSDRVPELRKHVFDCAIVQGETTFKRPEKA</sequence>
<accession>A0A6L6Q4S6</accession>
<dbReference type="AlphaFoldDB" id="A0A6L6Q4S6"/>
<comment type="caution">
    <text evidence="1">The sequence shown here is derived from an EMBL/GenBank/DDBJ whole genome shotgun (WGS) entry which is preliminary data.</text>
</comment>
<protein>
    <submittedName>
        <fullName evidence="1">Uncharacterized protein</fullName>
    </submittedName>
</protein>
<evidence type="ECO:0000313" key="1">
    <source>
        <dbReference type="EMBL" id="MTW04132.1"/>
    </source>
</evidence>
<dbReference type="OrthoDB" id="5916242at2"/>
<name>A0A6L6Q4S6_9BURK</name>
<proteinExistence type="predicted"/>
<dbReference type="RefSeq" id="WP_155440482.1">
    <property type="nucleotide sequence ID" value="NZ_WNLA01000013.1"/>
</dbReference>
<evidence type="ECO:0000313" key="2">
    <source>
        <dbReference type="Proteomes" id="UP000484015"/>
    </source>
</evidence>
<dbReference type="Proteomes" id="UP000484015">
    <property type="component" value="Unassembled WGS sequence"/>
</dbReference>
<reference evidence="1 2" key="1">
    <citation type="submission" date="2019-11" db="EMBL/GenBank/DDBJ databases">
        <title>Type strains purchased from KCTC, JCM and DSMZ.</title>
        <authorList>
            <person name="Lu H."/>
        </authorList>
    </citation>
    <scope>NUCLEOTIDE SEQUENCE [LARGE SCALE GENOMIC DNA]</scope>
    <source>
        <strain evidence="1 2">KCTC 42409</strain>
    </source>
</reference>
<dbReference type="EMBL" id="WNLA01000013">
    <property type="protein sequence ID" value="MTW04132.1"/>
    <property type="molecule type" value="Genomic_DNA"/>
</dbReference>
<organism evidence="1 2">
    <name type="scientific">Pseudoduganella ginsengisoli</name>
    <dbReference type="NCBI Taxonomy" id="1462440"/>
    <lineage>
        <taxon>Bacteria</taxon>
        <taxon>Pseudomonadati</taxon>
        <taxon>Pseudomonadota</taxon>
        <taxon>Betaproteobacteria</taxon>
        <taxon>Burkholderiales</taxon>
        <taxon>Oxalobacteraceae</taxon>
        <taxon>Telluria group</taxon>
        <taxon>Pseudoduganella</taxon>
    </lineage>
</organism>